<dbReference type="InterPro" id="IPR001304">
    <property type="entry name" value="C-type_lectin-like"/>
</dbReference>
<evidence type="ECO:0000256" key="1">
    <source>
        <dbReference type="SAM" id="MobiDB-lite"/>
    </source>
</evidence>
<organism evidence="3 4">
    <name type="scientific">Etheostoma spectabile</name>
    <name type="common">orangethroat darter</name>
    <dbReference type="NCBI Taxonomy" id="54343"/>
    <lineage>
        <taxon>Eukaryota</taxon>
        <taxon>Metazoa</taxon>
        <taxon>Chordata</taxon>
        <taxon>Craniata</taxon>
        <taxon>Vertebrata</taxon>
        <taxon>Euteleostomi</taxon>
        <taxon>Actinopterygii</taxon>
        <taxon>Neopterygii</taxon>
        <taxon>Teleostei</taxon>
        <taxon>Neoteleostei</taxon>
        <taxon>Acanthomorphata</taxon>
        <taxon>Eupercaria</taxon>
        <taxon>Perciformes</taxon>
        <taxon>Percoidei</taxon>
        <taxon>Percidae</taxon>
        <taxon>Etheostomatinae</taxon>
        <taxon>Etheostoma</taxon>
    </lineage>
</organism>
<dbReference type="InterPro" id="IPR016187">
    <property type="entry name" value="CTDL_fold"/>
</dbReference>
<comment type="caution">
    <text evidence="3">The sequence shown here is derived from an EMBL/GenBank/DDBJ whole genome shotgun (WGS) entry which is preliminary data.</text>
</comment>
<proteinExistence type="predicted"/>
<dbReference type="AlphaFoldDB" id="A0A5J5C6M6"/>
<dbReference type="InterPro" id="IPR016186">
    <property type="entry name" value="C-type_lectin-like/link_sf"/>
</dbReference>
<dbReference type="PROSITE" id="PS50041">
    <property type="entry name" value="C_TYPE_LECTIN_2"/>
    <property type="match status" value="1"/>
</dbReference>
<dbReference type="Gene3D" id="3.10.100.10">
    <property type="entry name" value="Mannose-Binding Protein A, subunit A"/>
    <property type="match status" value="1"/>
</dbReference>
<protein>
    <recommendedName>
        <fullName evidence="2">C-type lectin domain-containing protein</fullName>
    </recommendedName>
</protein>
<feature type="non-terminal residue" evidence="3">
    <location>
        <position position="104"/>
    </location>
</feature>
<name>A0A5J5C6M6_9PERO</name>
<feature type="region of interest" description="Disordered" evidence="1">
    <location>
        <begin position="81"/>
        <end position="104"/>
    </location>
</feature>
<dbReference type="EMBL" id="VOFY01002898">
    <property type="protein sequence ID" value="KAA8577397.1"/>
    <property type="molecule type" value="Genomic_DNA"/>
</dbReference>
<dbReference type="SUPFAM" id="SSF56436">
    <property type="entry name" value="C-type lectin-like"/>
    <property type="match status" value="1"/>
</dbReference>
<keyword evidence="4" id="KW-1185">Reference proteome</keyword>
<dbReference type="Proteomes" id="UP000327493">
    <property type="component" value="Unassembled WGS sequence"/>
</dbReference>
<dbReference type="PANTHER" id="PTHR45784:SF3">
    <property type="entry name" value="C-TYPE LECTIN DOMAIN FAMILY 4 MEMBER K-LIKE-RELATED"/>
    <property type="match status" value="1"/>
</dbReference>
<dbReference type="SMART" id="SM00034">
    <property type="entry name" value="CLECT"/>
    <property type="match status" value="1"/>
</dbReference>
<feature type="compositionally biased region" description="Polar residues" evidence="1">
    <location>
        <begin position="94"/>
        <end position="104"/>
    </location>
</feature>
<evidence type="ECO:0000313" key="4">
    <source>
        <dbReference type="Proteomes" id="UP000327493"/>
    </source>
</evidence>
<dbReference type="Pfam" id="PF00059">
    <property type="entry name" value="Lectin_C"/>
    <property type="match status" value="1"/>
</dbReference>
<feature type="compositionally biased region" description="Low complexity" evidence="1">
    <location>
        <begin position="81"/>
        <end position="91"/>
    </location>
</feature>
<evidence type="ECO:0000259" key="2">
    <source>
        <dbReference type="PROSITE" id="PS50041"/>
    </source>
</evidence>
<sequence length="104" mass="11422">MEVGCSAASTLLSAPLSGSNVTFVLVNSSLTWTGAQNYCRTQYTDLASVRDMTENQKIHGMLGGRGVFWIGLFRDSWKWSDGSSSSFSFWKTGQPDNKNPNQTC</sequence>
<feature type="domain" description="C-type lectin" evidence="2">
    <location>
        <begin position="18"/>
        <end position="104"/>
    </location>
</feature>
<accession>A0A5J5C6M6</accession>
<dbReference type="PANTHER" id="PTHR45784">
    <property type="entry name" value="C-TYPE LECTIN DOMAIN FAMILY 20 MEMBER A-RELATED"/>
    <property type="match status" value="1"/>
</dbReference>
<reference evidence="3 4" key="1">
    <citation type="submission" date="2019-08" db="EMBL/GenBank/DDBJ databases">
        <title>A chromosome-level genome assembly, high-density linkage maps, and genome scans reveal the genomic architecture of hybrid incompatibilities underlying speciation via character displacement in darters (Percidae: Etheostominae).</title>
        <authorList>
            <person name="Moran R.L."/>
            <person name="Catchen J.M."/>
            <person name="Fuller R.C."/>
        </authorList>
    </citation>
    <scope>NUCLEOTIDE SEQUENCE [LARGE SCALE GENOMIC DNA]</scope>
    <source>
        <strain evidence="3">EspeVRDwgs_2016</strain>
        <tissue evidence="3">Muscle</tissue>
    </source>
</reference>
<gene>
    <name evidence="3" type="ORF">FQN60_016764</name>
</gene>
<evidence type="ECO:0000313" key="3">
    <source>
        <dbReference type="EMBL" id="KAA8577397.1"/>
    </source>
</evidence>